<dbReference type="InterPro" id="IPR010499">
    <property type="entry name" value="AraC_E-bd"/>
</dbReference>
<keyword evidence="3" id="KW-1185">Reference proteome</keyword>
<evidence type="ECO:0000313" key="3">
    <source>
        <dbReference type="Proteomes" id="UP000054729"/>
    </source>
</evidence>
<evidence type="ECO:0000313" key="2">
    <source>
        <dbReference type="EMBL" id="KTD82415.1"/>
    </source>
</evidence>
<sequence>MKNINLKRLEPKITTIAEIKLIASKFEMSFAEDQTEQLWRNFSPTIKNIPNKKNHLKYSVQIFPNTNFFKDFDPKTTFKKYAAVEADISKNLPKNLEVLTIPAGLYAIFTYIGKPSEAEKTFYYIHYQWLKESSFELDERPHFAIMGDKYIGEHPDSEEELFIPIRYQTTSS</sequence>
<dbReference type="Pfam" id="PF06445">
    <property type="entry name" value="GyrI-like"/>
    <property type="match status" value="1"/>
</dbReference>
<dbReference type="SUPFAM" id="SSF55136">
    <property type="entry name" value="Probable bacterial effector-binding domain"/>
    <property type="match status" value="1"/>
</dbReference>
<name>A0A0W1AM53_9GAMM</name>
<dbReference type="PATRIC" id="fig|66969.6.peg.968"/>
<accession>A0A0W1AM53</accession>
<feature type="domain" description="AraC effector-binding" evidence="1">
    <location>
        <begin position="9"/>
        <end position="166"/>
    </location>
</feature>
<organism evidence="2 3">
    <name type="scientific">Legionella waltersii</name>
    <dbReference type="NCBI Taxonomy" id="66969"/>
    <lineage>
        <taxon>Bacteria</taxon>
        <taxon>Pseudomonadati</taxon>
        <taxon>Pseudomonadota</taxon>
        <taxon>Gammaproteobacteria</taxon>
        <taxon>Legionellales</taxon>
        <taxon>Legionellaceae</taxon>
        <taxon>Legionella</taxon>
    </lineage>
</organism>
<dbReference type="Gene3D" id="3.20.80.10">
    <property type="entry name" value="Regulatory factor, effector binding domain"/>
    <property type="match status" value="1"/>
</dbReference>
<dbReference type="InterPro" id="IPR011256">
    <property type="entry name" value="Reg_factor_effector_dom_sf"/>
</dbReference>
<dbReference type="EMBL" id="LNZB01000015">
    <property type="protein sequence ID" value="KTD82415.1"/>
    <property type="molecule type" value="Genomic_DNA"/>
</dbReference>
<dbReference type="OrthoDB" id="282744at2"/>
<dbReference type="STRING" id="66969.Lwal_0892"/>
<proteinExistence type="predicted"/>
<dbReference type="Proteomes" id="UP000054729">
    <property type="component" value="Unassembled WGS sequence"/>
</dbReference>
<protein>
    <submittedName>
        <fullName evidence="2">Transcription activator</fullName>
    </submittedName>
</protein>
<dbReference type="RefSeq" id="WP_058479704.1">
    <property type="nucleotide sequence ID" value="NZ_CAAAIQ010000009.1"/>
</dbReference>
<reference evidence="2 3" key="1">
    <citation type="submission" date="2015-11" db="EMBL/GenBank/DDBJ databases">
        <title>Genomic analysis of 38 Legionella species identifies large and diverse effector repertoires.</title>
        <authorList>
            <person name="Burstein D."/>
            <person name="Amaro F."/>
            <person name="Zusman T."/>
            <person name="Lifshitz Z."/>
            <person name="Cohen O."/>
            <person name="Gilbert J.A."/>
            <person name="Pupko T."/>
            <person name="Shuman H.A."/>
            <person name="Segal G."/>
        </authorList>
    </citation>
    <scope>NUCLEOTIDE SEQUENCE [LARGE SCALE GENOMIC DNA]</scope>
    <source>
        <strain evidence="2 3">ATCC 51914</strain>
    </source>
</reference>
<dbReference type="SMART" id="SM00871">
    <property type="entry name" value="AraC_E_bind"/>
    <property type="match status" value="1"/>
</dbReference>
<evidence type="ECO:0000259" key="1">
    <source>
        <dbReference type="SMART" id="SM00871"/>
    </source>
</evidence>
<dbReference type="InterPro" id="IPR029442">
    <property type="entry name" value="GyrI-like"/>
</dbReference>
<gene>
    <name evidence="2" type="ORF">Lwal_0892</name>
</gene>
<dbReference type="AlphaFoldDB" id="A0A0W1AM53"/>
<comment type="caution">
    <text evidence="2">The sequence shown here is derived from an EMBL/GenBank/DDBJ whole genome shotgun (WGS) entry which is preliminary data.</text>
</comment>